<dbReference type="AlphaFoldDB" id="A0AA39ZJ90"/>
<name>A0AA39ZJ90_9PEZI</name>
<accession>A0AA39ZJ90</accession>
<proteinExistence type="predicted"/>
<comment type="caution">
    <text evidence="1">The sequence shown here is derived from an EMBL/GenBank/DDBJ whole genome shotgun (WGS) entry which is preliminary data.</text>
</comment>
<organism evidence="1 2">
    <name type="scientific">Cercophora samala</name>
    <dbReference type="NCBI Taxonomy" id="330535"/>
    <lineage>
        <taxon>Eukaryota</taxon>
        <taxon>Fungi</taxon>
        <taxon>Dikarya</taxon>
        <taxon>Ascomycota</taxon>
        <taxon>Pezizomycotina</taxon>
        <taxon>Sordariomycetes</taxon>
        <taxon>Sordariomycetidae</taxon>
        <taxon>Sordariales</taxon>
        <taxon>Lasiosphaeriaceae</taxon>
        <taxon>Cercophora</taxon>
    </lineage>
</organism>
<dbReference type="EMBL" id="JAULSY010000017">
    <property type="protein sequence ID" value="KAK0671913.1"/>
    <property type="molecule type" value="Genomic_DNA"/>
</dbReference>
<dbReference type="Proteomes" id="UP001174997">
    <property type="component" value="Unassembled WGS sequence"/>
</dbReference>
<keyword evidence="2" id="KW-1185">Reference proteome</keyword>
<reference evidence="1" key="1">
    <citation type="submission" date="2023-06" db="EMBL/GenBank/DDBJ databases">
        <title>Genome-scale phylogeny and comparative genomics of the fungal order Sordariales.</title>
        <authorList>
            <consortium name="Lawrence Berkeley National Laboratory"/>
            <person name="Hensen N."/>
            <person name="Bonometti L."/>
            <person name="Westerberg I."/>
            <person name="Brannstrom I.O."/>
            <person name="Guillou S."/>
            <person name="Cros-Aarteil S."/>
            <person name="Calhoun S."/>
            <person name="Haridas S."/>
            <person name="Kuo A."/>
            <person name="Mondo S."/>
            <person name="Pangilinan J."/>
            <person name="Riley R."/>
            <person name="Labutti K."/>
            <person name="Andreopoulos B."/>
            <person name="Lipzen A."/>
            <person name="Chen C."/>
            <person name="Yanf M."/>
            <person name="Daum C."/>
            <person name="Ng V."/>
            <person name="Clum A."/>
            <person name="Steindorff A."/>
            <person name="Ohm R."/>
            <person name="Martin F."/>
            <person name="Silar P."/>
            <person name="Natvig D."/>
            <person name="Lalanne C."/>
            <person name="Gautier V."/>
            <person name="Ament-Velasquez S.L."/>
            <person name="Kruys A."/>
            <person name="Hutchinson M.I."/>
            <person name="Powell A.J."/>
            <person name="Barry K."/>
            <person name="Miller A.N."/>
            <person name="Grigoriev I.V."/>
            <person name="Debuchy R."/>
            <person name="Gladieux P."/>
            <person name="Thoren M.H."/>
            <person name="Johannesson H."/>
        </authorList>
    </citation>
    <scope>NUCLEOTIDE SEQUENCE</scope>
    <source>
        <strain evidence="1">CBS 307.81</strain>
    </source>
</reference>
<sequence>MSSSDELEEMLLDLSTQVASLRDLTLHPEYSHLENDPKTQDLIIARVNKMLNIADGWIMKLEHDLKTQQEREREWAEEYGWGGWGASSSSLTRPAVDSRGEFGLLLRGIERVKMGVFFAVEGNAMVGMETVRQGVRGFEAWV</sequence>
<gene>
    <name evidence="1" type="ORF">QBC41DRAFT_218338</name>
</gene>
<evidence type="ECO:0000313" key="1">
    <source>
        <dbReference type="EMBL" id="KAK0671913.1"/>
    </source>
</evidence>
<protein>
    <submittedName>
        <fullName evidence="1">Uncharacterized protein</fullName>
    </submittedName>
</protein>
<evidence type="ECO:0000313" key="2">
    <source>
        <dbReference type="Proteomes" id="UP001174997"/>
    </source>
</evidence>